<dbReference type="InterPro" id="IPR039426">
    <property type="entry name" value="TonB-dep_rcpt-like"/>
</dbReference>
<feature type="domain" description="TonB-dependent receptor-like beta-barrel" evidence="11">
    <location>
        <begin position="5"/>
        <end position="261"/>
    </location>
</feature>
<evidence type="ECO:0000256" key="2">
    <source>
        <dbReference type="ARBA" id="ARBA00022448"/>
    </source>
</evidence>
<evidence type="ECO:0000256" key="3">
    <source>
        <dbReference type="ARBA" id="ARBA00022452"/>
    </source>
</evidence>
<keyword evidence="7" id="KW-0472">Membrane</keyword>
<comment type="subcellular location">
    <subcellularLocation>
        <location evidence="1">Cell outer membrane</location>
        <topology evidence="1">Multi-pass membrane protein</topology>
    </subcellularLocation>
</comment>
<keyword evidence="4" id="KW-0812">Transmembrane</keyword>
<feature type="region of interest" description="Disordered" evidence="10">
    <location>
        <begin position="278"/>
        <end position="361"/>
    </location>
</feature>
<keyword evidence="13" id="KW-1185">Reference proteome</keyword>
<evidence type="ECO:0000256" key="4">
    <source>
        <dbReference type="ARBA" id="ARBA00022692"/>
    </source>
</evidence>
<keyword evidence="6" id="KW-0798">TonB box</keyword>
<keyword evidence="8 12" id="KW-0675">Receptor</keyword>
<feature type="compositionally biased region" description="Low complexity" evidence="10">
    <location>
        <begin position="348"/>
        <end position="361"/>
    </location>
</feature>
<dbReference type="Pfam" id="PF00593">
    <property type="entry name" value="TonB_dep_Rec_b-barrel"/>
    <property type="match status" value="1"/>
</dbReference>
<accession>A0ABY3PSN4</accession>
<proteinExistence type="predicted"/>
<evidence type="ECO:0000256" key="5">
    <source>
        <dbReference type="ARBA" id="ARBA00022729"/>
    </source>
</evidence>
<evidence type="ECO:0000256" key="8">
    <source>
        <dbReference type="ARBA" id="ARBA00023170"/>
    </source>
</evidence>
<dbReference type="PANTHER" id="PTHR30069:SF29">
    <property type="entry name" value="HEMOGLOBIN AND HEMOGLOBIN-HAPTOGLOBIN-BINDING PROTEIN 1-RELATED"/>
    <property type="match status" value="1"/>
</dbReference>
<keyword evidence="2" id="KW-0813">Transport</keyword>
<evidence type="ECO:0000256" key="1">
    <source>
        <dbReference type="ARBA" id="ARBA00004571"/>
    </source>
</evidence>
<evidence type="ECO:0000259" key="11">
    <source>
        <dbReference type="Pfam" id="PF00593"/>
    </source>
</evidence>
<dbReference type="Gene3D" id="2.40.170.20">
    <property type="entry name" value="TonB-dependent receptor, beta-barrel domain"/>
    <property type="match status" value="1"/>
</dbReference>
<organism evidence="12 13">
    <name type="scientific">Gloeobacter morelensis MG652769</name>
    <dbReference type="NCBI Taxonomy" id="2781736"/>
    <lineage>
        <taxon>Bacteria</taxon>
        <taxon>Bacillati</taxon>
        <taxon>Cyanobacteriota</taxon>
        <taxon>Cyanophyceae</taxon>
        <taxon>Gloeobacterales</taxon>
        <taxon>Gloeobacteraceae</taxon>
        <taxon>Gloeobacter</taxon>
        <taxon>Gloeobacter morelensis</taxon>
    </lineage>
</organism>
<evidence type="ECO:0000256" key="10">
    <source>
        <dbReference type="SAM" id="MobiDB-lite"/>
    </source>
</evidence>
<evidence type="ECO:0000256" key="7">
    <source>
        <dbReference type="ARBA" id="ARBA00023136"/>
    </source>
</evidence>
<reference evidence="12 13" key="1">
    <citation type="journal article" date="2021" name="Genome Biol. Evol.">
        <title>Complete Genome Sequencing of a Novel Gloeobacter Species from a Waterfall Cave in Mexico.</title>
        <authorList>
            <person name="Saw J.H."/>
            <person name="Cardona T."/>
            <person name="Montejano G."/>
        </authorList>
    </citation>
    <scope>NUCLEOTIDE SEQUENCE [LARGE SCALE GENOMIC DNA]</scope>
    <source>
        <strain evidence="12">MG652769</strain>
    </source>
</reference>
<keyword evidence="3" id="KW-1134">Transmembrane beta strand</keyword>
<protein>
    <submittedName>
        <fullName evidence="12">TonB-dependent receptor</fullName>
    </submittedName>
</protein>
<evidence type="ECO:0000256" key="6">
    <source>
        <dbReference type="ARBA" id="ARBA00023077"/>
    </source>
</evidence>
<dbReference type="PANTHER" id="PTHR30069">
    <property type="entry name" value="TONB-DEPENDENT OUTER MEMBRANE RECEPTOR"/>
    <property type="match status" value="1"/>
</dbReference>
<sequence length="361" mass="39127">MFPNADPRLAGGTGYEYYAGQLKFAVDFDPTQRLVLGLEYNEAPRLAAIDSLIQGYGSAVVDASNFFTPQSRLFTTLTYEVKPRESWLSSGRLKLGYQRILDDRLRRSYSTRPSFPNFGSGVADAFFNSERNNSNLFGTQLTLESVAGRHTLTYGGEVYSDVIFSDTVRRFDTGSTAVRPSRYVSGSTFEQWGIFLQDYIRWSDQVSTVLGVRYSSVTARVPADGLRDSPAFTNNSSDFTYNLSNAFLIAPEINPRSTTSSTSAGAFAPPISVTCPRRGWRAISSTPPTRTCAPSRSSRSTRASSSAQAPSQANCSASGASTPTASSRCSPATRWGAWRSGARRTPRARLSAASNLAASGG</sequence>
<dbReference type="InterPro" id="IPR036942">
    <property type="entry name" value="Beta-barrel_TonB_sf"/>
</dbReference>
<dbReference type="EMBL" id="CP063845">
    <property type="protein sequence ID" value="UFP96752.1"/>
    <property type="molecule type" value="Genomic_DNA"/>
</dbReference>
<keyword evidence="5" id="KW-0732">Signal</keyword>
<evidence type="ECO:0000313" key="12">
    <source>
        <dbReference type="EMBL" id="UFP96752.1"/>
    </source>
</evidence>
<feature type="compositionally biased region" description="Low complexity" evidence="10">
    <location>
        <begin position="284"/>
        <end position="327"/>
    </location>
</feature>
<name>A0ABY3PSN4_9CYAN</name>
<dbReference type="InterPro" id="IPR000531">
    <property type="entry name" value="Beta-barrel_TonB"/>
</dbReference>
<keyword evidence="9" id="KW-0998">Cell outer membrane</keyword>
<gene>
    <name evidence="12" type="ORF">ISF26_11305</name>
</gene>
<evidence type="ECO:0000313" key="13">
    <source>
        <dbReference type="Proteomes" id="UP001054846"/>
    </source>
</evidence>
<evidence type="ECO:0000256" key="9">
    <source>
        <dbReference type="ARBA" id="ARBA00023237"/>
    </source>
</evidence>
<dbReference type="SUPFAM" id="SSF56935">
    <property type="entry name" value="Porins"/>
    <property type="match status" value="1"/>
</dbReference>
<dbReference type="Proteomes" id="UP001054846">
    <property type="component" value="Chromosome"/>
</dbReference>